<dbReference type="Gene3D" id="3.40.50.2300">
    <property type="match status" value="1"/>
</dbReference>
<feature type="DNA-binding region" description="OmpR/PhoB-type" evidence="7">
    <location>
        <begin position="134"/>
        <end position="232"/>
    </location>
</feature>
<evidence type="ECO:0000256" key="2">
    <source>
        <dbReference type="ARBA" id="ARBA00023015"/>
    </source>
</evidence>
<dbReference type="GO" id="GO:0000976">
    <property type="term" value="F:transcription cis-regulatory region binding"/>
    <property type="evidence" value="ECO:0007669"/>
    <property type="project" value="TreeGrafter"/>
</dbReference>
<evidence type="ECO:0000256" key="4">
    <source>
        <dbReference type="ARBA" id="ARBA00023163"/>
    </source>
</evidence>
<dbReference type="PROSITE" id="PS51755">
    <property type="entry name" value="OMPR_PHOB"/>
    <property type="match status" value="1"/>
</dbReference>
<dbReference type="PANTHER" id="PTHR48111">
    <property type="entry name" value="REGULATOR OF RPOS"/>
    <property type="match status" value="1"/>
</dbReference>
<sequence length="236" mass="26983">MTEGRRFRILIVEDDEKIASILADEFIRYGYDVILARDYANIKGEFVAARPDVVLMDINLPRYDGYYWCRQIRTVSRVPILFISARSDQMDQVRAIEHGADDYITKPFNLELARAKVKAAIRRAYGEYAAAGESDLLSAGPLVLDRATNRVSCGDRTVELSPKEFRLLWCLARRAGEIVSRETLLEELWDDTEFVDDNTLTVNVTRVRRRLEELGLTGVIETKRGQGYRLNAGWGE</sequence>
<evidence type="ECO:0000259" key="9">
    <source>
        <dbReference type="PROSITE" id="PS51755"/>
    </source>
</evidence>
<accession>A0A953LJR7</accession>
<evidence type="ECO:0000313" key="10">
    <source>
        <dbReference type="EMBL" id="MBY6276187.1"/>
    </source>
</evidence>
<keyword evidence="2" id="KW-0805">Transcription regulation</keyword>
<dbReference type="CDD" id="cd00383">
    <property type="entry name" value="trans_reg_C"/>
    <property type="match status" value="1"/>
</dbReference>
<dbReference type="PANTHER" id="PTHR48111:SF43">
    <property type="entry name" value="STAGE 0 SPORULATION PROTEIN A HOMOLOG"/>
    <property type="match status" value="1"/>
</dbReference>
<dbReference type="RefSeq" id="WP_273379187.1">
    <property type="nucleotide sequence ID" value="NZ_PIUK01000064.1"/>
</dbReference>
<evidence type="ECO:0000256" key="7">
    <source>
        <dbReference type="PROSITE-ProRule" id="PRU01091"/>
    </source>
</evidence>
<dbReference type="SMART" id="SM00448">
    <property type="entry name" value="REC"/>
    <property type="match status" value="1"/>
</dbReference>
<dbReference type="GO" id="GO:0005829">
    <property type="term" value="C:cytosol"/>
    <property type="evidence" value="ECO:0007669"/>
    <property type="project" value="TreeGrafter"/>
</dbReference>
<dbReference type="PROSITE" id="PS50110">
    <property type="entry name" value="RESPONSE_REGULATORY"/>
    <property type="match status" value="1"/>
</dbReference>
<feature type="modified residue" description="4-aspartylphosphate" evidence="6">
    <location>
        <position position="57"/>
    </location>
</feature>
<evidence type="ECO:0000256" key="1">
    <source>
        <dbReference type="ARBA" id="ARBA00018672"/>
    </source>
</evidence>
<feature type="domain" description="OmpR/PhoB-type" evidence="9">
    <location>
        <begin position="134"/>
        <end position="232"/>
    </location>
</feature>
<gene>
    <name evidence="10" type="ORF">CWE10_08195</name>
</gene>
<dbReference type="GO" id="GO:0032993">
    <property type="term" value="C:protein-DNA complex"/>
    <property type="evidence" value="ECO:0007669"/>
    <property type="project" value="TreeGrafter"/>
</dbReference>
<name>A0A953LJR7_SYMTR</name>
<dbReference type="InterPro" id="IPR001789">
    <property type="entry name" value="Sig_transdc_resp-reg_receiver"/>
</dbReference>
<comment type="caution">
    <text evidence="10">The sequence shown here is derived from an EMBL/GenBank/DDBJ whole genome shotgun (WGS) entry which is preliminary data.</text>
</comment>
<dbReference type="EMBL" id="PIUK01000064">
    <property type="protein sequence ID" value="MBY6276187.1"/>
    <property type="molecule type" value="Genomic_DNA"/>
</dbReference>
<evidence type="ECO:0000256" key="6">
    <source>
        <dbReference type="PROSITE-ProRule" id="PRU00169"/>
    </source>
</evidence>
<dbReference type="InterPro" id="IPR011006">
    <property type="entry name" value="CheY-like_superfamily"/>
</dbReference>
<dbReference type="SUPFAM" id="SSF52172">
    <property type="entry name" value="CheY-like"/>
    <property type="match status" value="1"/>
</dbReference>
<evidence type="ECO:0000313" key="11">
    <source>
        <dbReference type="Proteomes" id="UP000732377"/>
    </source>
</evidence>
<dbReference type="CDD" id="cd18159">
    <property type="entry name" value="REC_OmpR_NsrR-like"/>
    <property type="match status" value="1"/>
</dbReference>
<keyword evidence="4" id="KW-0804">Transcription</keyword>
<dbReference type="Pfam" id="PF00072">
    <property type="entry name" value="Response_reg"/>
    <property type="match status" value="1"/>
</dbReference>
<dbReference type="Gene3D" id="6.10.250.690">
    <property type="match status" value="1"/>
</dbReference>
<organism evidence="10 11">
    <name type="scientific">Symbiobacterium thermophilum</name>
    <dbReference type="NCBI Taxonomy" id="2734"/>
    <lineage>
        <taxon>Bacteria</taxon>
        <taxon>Bacillati</taxon>
        <taxon>Bacillota</taxon>
        <taxon>Clostridia</taxon>
        <taxon>Eubacteriales</taxon>
        <taxon>Symbiobacteriaceae</taxon>
        <taxon>Symbiobacterium</taxon>
    </lineage>
</organism>
<proteinExistence type="predicted"/>
<dbReference type="GO" id="GO:0000156">
    <property type="term" value="F:phosphorelay response regulator activity"/>
    <property type="evidence" value="ECO:0007669"/>
    <property type="project" value="TreeGrafter"/>
</dbReference>
<dbReference type="AlphaFoldDB" id="A0A953LJR7"/>
<keyword evidence="3 7" id="KW-0238">DNA-binding</keyword>
<evidence type="ECO:0000256" key="5">
    <source>
        <dbReference type="ARBA" id="ARBA00024867"/>
    </source>
</evidence>
<dbReference type="Pfam" id="PF00486">
    <property type="entry name" value="Trans_reg_C"/>
    <property type="match status" value="1"/>
</dbReference>
<dbReference type="Proteomes" id="UP000732377">
    <property type="component" value="Unassembled WGS sequence"/>
</dbReference>
<dbReference type="Gene3D" id="1.10.10.10">
    <property type="entry name" value="Winged helix-like DNA-binding domain superfamily/Winged helix DNA-binding domain"/>
    <property type="match status" value="1"/>
</dbReference>
<feature type="domain" description="Response regulatory" evidence="8">
    <location>
        <begin position="8"/>
        <end position="121"/>
    </location>
</feature>
<dbReference type="InterPro" id="IPR001867">
    <property type="entry name" value="OmpR/PhoB-type_DNA-bd"/>
</dbReference>
<evidence type="ECO:0000259" key="8">
    <source>
        <dbReference type="PROSITE" id="PS50110"/>
    </source>
</evidence>
<evidence type="ECO:0000256" key="3">
    <source>
        <dbReference type="ARBA" id="ARBA00023125"/>
    </source>
</evidence>
<dbReference type="InterPro" id="IPR036388">
    <property type="entry name" value="WH-like_DNA-bd_sf"/>
</dbReference>
<reference evidence="10" key="1">
    <citation type="submission" date="2017-11" db="EMBL/GenBank/DDBJ databases">
        <title>Three new genomes from thermophilic consortium.</title>
        <authorList>
            <person name="Quaggio R."/>
            <person name="Amgarten D."/>
            <person name="Setubal J.C."/>
        </authorList>
    </citation>
    <scope>NUCLEOTIDE SEQUENCE</scope>
    <source>
        <strain evidence="10">ZCTH01-B2</strain>
    </source>
</reference>
<dbReference type="InterPro" id="IPR039420">
    <property type="entry name" value="WalR-like"/>
</dbReference>
<dbReference type="SMART" id="SM00862">
    <property type="entry name" value="Trans_reg_C"/>
    <property type="match status" value="1"/>
</dbReference>
<keyword evidence="6" id="KW-0597">Phosphoprotein</keyword>
<comment type="function">
    <text evidence="5">May play the central regulatory role in sporulation. It may be an element of the effector pathway responsible for the activation of sporulation genes in response to nutritional stress. Spo0A may act in concert with spo0H (a sigma factor) to control the expression of some genes that are critical to the sporulation process.</text>
</comment>
<protein>
    <recommendedName>
        <fullName evidence="1">Stage 0 sporulation protein A homolog</fullName>
    </recommendedName>
</protein>
<dbReference type="GO" id="GO:0006355">
    <property type="term" value="P:regulation of DNA-templated transcription"/>
    <property type="evidence" value="ECO:0007669"/>
    <property type="project" value="InterPro"/>
</dbReference>